<dbReference type="Pfam" id="PF06245">
    <property type="entry name" value="DUF1015"/>
    <property type="match status" value="1"/>
</dbReference>
<proteinExistence type="predicted"/>
<dbReference type="PIRSF" id="PIRSF033563">
    <property type="entry name" value="UCP033563"/>
    <property type="match status" value="1"/>
</dbReference>
<dbReference type="PANTHER" id="PTHR36454:SF1">
    <property type="entry name" value="DUF1015 DOMAIN-CONTAINING PROTEIN"/>
    <property type="match status" value="1"/>
</dbReference>
<evidence type="ECO:0000313" key="2">
    <source>
        <dbReference type="Proteomes" id="UP000236311"/>
    </source>
</evidence>
<dbReference type="Proteomes" id="UP000236311">
    <property type="component" value="Unassembled WGS sequence"/>
</dbReference>
<evidence type="ECO:0008006" key="3">
    <source>
        <dbReference type="Google" id="ProtNLM"/>
    </source>
</evidence>
<reference evidence="1 2" key="1">
    <citation type="submission" date="2018-01" db="EMBL/GenBank/DDBJ databases">
        <authorList>
            <person name="Gaut B.S."/>
            <person name="Morton B.R."/>
            <person name="Clegg M.T."/>
            <person name="Duvall M.R."/>
        </authorList>
    </citation>
    <scope>NUCLEOTIDE SEQUENCE [LARGE SCALE GENOMIC DNA]</scope>
    <source>
        <strain evidence="1">GP69</strain>
    </source>
</reference>
<dbReference type="InterPro" id="IPR008323">
    <property type="entry name" value="UCP033563"/>
</dbReference>
<dbReference type="RefSeq" id="WP_103238600.1">
    <property type="nucleotide sequence ID" value="NZ_JANJZD010000005.1"/>
</dbReference>
<evidence type="ECO:0000313" key="1">
    <source>
        <dbReference type="EMBL" id="SOY28517.1"/>
    </source>
</evidence>
<dbReference type="PANTHER" id="PTHR36454">
    <property type="entry name" value="LMO2823 PROTEIN"/>
    <property type="match status" value="1"/>
</dbReference>
<dbReference type="EMBL" id="OFSM01000005">
    <property type="protein sequence ID" value="SOY28517.1"/>
    <property type="molecule type" value="Genomic_DNA"/>
</dbReference>
<protein>
    <recommendedName>
        <fullName evidence="3">DUF1015 domain-containing protein</fullName>
    </recommendedName>
</protein>
<organism evidence="1 2">
    <name type="scientific">Acetatifactor muris</name>
    <dbReference type="NCBI Taxonomy" id="879566"/>
    <lineage>
        <taxon>Bacteria</taxon>
        <taxon>Bacillati</taxon>
        <taxon>Bacillota</taxon>
        <taxon>Clostridia</taxon>
        <taxon>Lachnospirales</taxon>
        <taxon>Lachnospiraceae</taxon>
        <taxon>Acetatifactor</taxon>
    </lineage>
</organism>
<sequence>MADIRPFTALRPAPGLESVIAALPYDVYNRQEATEIVRRNPDSFLAIDRAETGFGPEMDTYAPEVYQRAARVLREWIEQGKFRKDEAPCYYLYELTMNGRSQTGIVACASVDDYLNGAIKKHENTRADKEQDRIRHVDACDMQTGPIFLAYRSHEILRETIRKCKEERPACDFVSDDGIGHRVWVIREEDQAGHIREQLQKLDAVYIADGHHRCASAVKVGLMRREEHPEYTGREEFNFFLAVLFPDEELYIMDYNRVVRDLNGYTAEAFLEKIEENFEVEKAEQSPYRPDRKGRFGLFLENNWYRLTARSHILSEDAVDGLDVSLLQNHLLGPVLGIQDPKTDRRIDFVGGIRGIGELERRVHTDMKAAFSLYPTSIGELFAVADAGRLMPPKSTWFEPKLRSGLFLHELKDIDESETGGK</sequence>
<dbReference type="AlphaFoldDB" id="A0A2K4ZDH6"/>
<dbReference type="OrthoDB" id="9781616at2"/>
<keyword evidence="2" id="KW-1185">Reference proteome</keyword>
<gene>
    <name evidence="1" type="ORF">AMURIS_01226</name>
</gene>
<accession>A0A2K4ZDH6</accession>
<name>A0A2K4ZDH6_9FIRM</name>